<dbReference type="Pfam" id="PF02050">
    <property type="entry name" value="FliJ"/>
    <property type="match status" value="1"/>
</dbReference>
<dbReference type="GO" id="GO:0015031">
    <property type="term" value="P:protein transport"/>
    <property type="evidence" value="ECO:0007669"/>
    <property type="project" value="UniProtKB-KW"/>
</dbReference>
<dbReference type="AlphaFoldDB" id="A0AAX3EKE1"/>
<evidence type="ECO:0000256" key="6">
    <source>
        <dbReference type="ARBA" id="ARBA00022500"/>
    </source>
</evidence>
<keyword evidence="10" id="KW-1006">Bacterial flagellum protein export</keyword>
<keyword evidence="5" id="KW-1003">Cell membrane</keyword>
<dbReference type="GO" id="GO:0044781">
    <property type="term" value="P:bacterial-type flagellum organization"/>
    <property type="evidence" value="ECO:0007669"/>
    <property type="project" value="UniProtKB-KW"/>
</dbReference>
<accession>A0AAX3EKE1</accession>
<evidence type="ECO:0000313" key="13">
    <source>
        <dbReference type="Proteomes" id="UP001163293"/>
    </source>
</evidence>
<name>A0AAX3EKE1_PAEUR</name>
<evidence type="ECO:0000256" key="3">
    <source>
        <dbReference type="ARBA" id="ARBA00020392"/>
    </source>
</evidence>
<comment type="similarity">
    <text evidence="2">Belongs to the FliJ family.</text>
</comment>
<dbReference type="GO" id="GO:0005886">
    <property type="term" value="C:plasma membrane"/>
    <property type="evidence" value="ECO:0007669"/>
    <property type="project" value="UniProtKB-SubCell"/>
</dbReference>
<feature type="coiled-coil region" evidence="11">
    <location>
        <begin position="73"/>
        <end position="107"/>
    </location>
</feature>
<dbReference type="InterPro" id="IPR053716">
    <property type="entry name" value="Flag_assembly_chemotaxis_eff"/>
</dbReference>
<dbReference type="GO" id="GO:0006935">
    <property type="term" value="P:chemotaxis"/>
    <property type="evidence" value="ECO:0007669"/>
    <property type="project" value="UniProtKB-KW"/>
</dbReference>
<keyword evidence="12" id="KW-0966">Cell projection</keyword>
<gene>
    <name evidence="12" type="ORF">NL394_04930</name>
</gene>
<evidence type="ECO:0000256" key="4">
    <source>
        <dbReference type="ARBA" id="ARBA00022448"/>
    </source>
</evidence>
<keyword evidence="12" id="KW-0969">Cilium</keyword>
<keyword evidence="12" id="KW-0282">Flagellum</keyword>
<sequence>MNRQFSLAGLLRLRQAEQKTAETGLASANARSSSVRARRAEARAALAESAGTAGDSATLLAIAAARASSQSMLAELDALAAVAAEEAAAAQAEYTEARRRAVGLEKLETRHDAAFAASELLAEQGALDEIASAAWHRKAGS</sequence>
<dbReference type="EMBL" id="CP101185">
    <property type="protein sequence ID" value="UYV98570.1"/>
    <property type="molecule type" value="Genomic_DNA"/>
</dbReference>
<dbReference type="GO" id="GO:0071973">
    <property type="term" value="P:bacterial-type flagellum-dependent cell motility"/>
    <property type="evidence" value="ECO:0007669"/>
    <property type="project" value="InterPro"/>
</dbReference>
<evidence type="ECO:0000256" key="9">
    <source>
        <dbReference type="ARBA" id="ARBA00023136"/>
    </source>
</evidence>
<comment type="subcellular location">
    <subcellularLocation>
        <location evidence="1">Cell membrane</location>
        <topology evidence="1">Peripheral membrane protein</topology>
        <orientation evidence="1">Cytoplasmic side</orientation>
    </subcellularLocation>
</comment>
<keyword evidence="7" id="KW-1005">Bacterial flagellum biogenesis</keyword>
<evidence type="ECO:0000256" key="8">
    <source>
        <dbReference type="ARBA" id="ARBA00022927"/>
    </source>
</evidence>
<dbReference type="GeneID" id="79886172"/>
<keyword evidence="13" id="KW-1185">Reference proteome</keyword>
<dbReference type="RefSeq" id="WP_021473712.1">
    <property type="nucleotide sequence ID" value="NZ_BDMH01000011.1"/>
</dbReference>
<evidence type="ECO:0000256" key="7">
    <source>
        <dbReference type="ARBA" id="ARBA00022795"/>
    </source>
</evidence>
<organism evidence="12 13">
    <name type="scientific">Paenarthrobacter ureafaciens</name>
    <dbReference type="NCBI Taxonomy" id="37931"/>
    <lineage>
        <taxon>Bacteria</taxon>
        <taxon>Bacillati</taxon>
        <taxon>Actinomycetota</taxon>
        <taxon>Actinomycetes</taxon>
        <taxon>Micrococcales</taxon>
        <taxon>Micrococcaceae</taxon>
        <taxon>Paenarthrobacter</taxon>
    </lineage>
</organism>
<keyword evidence="4" id="KW-0813">Transport</keyword>
<keyword evidence="6" id="KW-0145">Chemotaxis</keyword>
<dbReference type="Proteomes" id="UP001163293">
    <property type="component" value="Chromosome"/>
</dbReference>
<evidence type="ECO:0000256" key="5">
    <source>
        <dbReference type="ARBA" id="ARBA00022475"/>
    </source>
</evidence>
<evidence type="ECO:0000256" key="11">
    <source>
        <dbReference type="SAM" id="Coils"/>
    </source>
</evidence>
<keyword evidence="9" id="KW-0472">Membrane</keyword>
<evidence type="ECO:0000256" key="1">
    <source>
        <dbReference type="ARBA" id="ARBA00004413"/>
    </source>
</evidence>
<proteinExistence type="inferred from homology"/>
<keyword evidence="8" id="KW-0653">Protein transport</keyword>
<keyword evidence="11" id="KW-0175">Coiled coil</keyword>
<dbReference type="InterPro" id="IPR012823">
    <property type="entry name" value="Flagell_FliJ"/>
</dbReference>
<evidence type="ECO:0000256" key="2">
    <source>
        <dbReference type="ARBA" id="ARBA00010004"/>
    </source>
</evidence>
<evidence type="ECO:0000313" key="12">
    <source>
        <dbReference type="EMBL" id="UYV98570.1"/>
    </source>
</evidence>
<protein>
    <recommendedName>
        <fullName evidence="3">Flagellar FliJ protein</fullName>
    </recommendedName>
</protein>
<dbReference type="GO" id="GO:0009288">
    <property type="term" value="C:bacterial-type flagellum"/>
    <property type="evidence" value="ECO:0007669"/>
    <property type="project" value="InterPro"/>
</dbReference>
<dbReference type="Gene3D" id="1.10.287.1700">
    <property type="match status" value="1"/>
</dbReference>
<reference evidence="12" key="1">
    <citation type="submission" date="2022-07" db="EMBL/GenBank/DDBJ databases">
        <authorList>
            <person name="Wu T."/>
        </authorList>
    </citation>
    <scope>NUCLEOTIDE SEQUENCE</scope>
    <source>
        <strain evidence="12">SD-1</strain>
    </source>
</reference>
<evidence type="ECO:0000256" key="10">
    <source>
        <dbReference type="ARBA" id="ARBA00023225"/>
    </source>
</evidence>